<organism evidence="2 3">
    <name type="scientific">Pseudodesulfovibrio karagichevae</name>
    <dbReference type="NCBI Taxonomy" id="3239305"/>
    <lineage>
        <taxon>Bacteria</taxon>
        <taxon>Pseudomonadati</taxon>
        <taxon>Thermodesulfobacteriota</taxon>
        <taxon>Desulfovibrionia</taxon>
        <taxon>Desulfovibrionales</taxon>
        <taxon>Desulfovibrionaceae</taxon>
    </lineage>
</organism>
<dbReference type="EMBL" id="JBGLYH010000104">
    <property type="protein sequence ID" value="MEZ7198859.1"/>
    <property type="molecule type" value="Genomic_DNA"/>
</dbReference>
<dbReference type="Proteomes" id="UP001568698">
    <property type="component" value="Unassembled WGS sequence"/>
</dbReference>
<feature type="transmembrane region" description="Helical" evidence="1">
    <location>
        <begin position="30"/>
        <end position="50"/>
    </location>
</feature>
<dbReference type="RefSeq" id="WP_371388336.1">
    <property type="nucleotide sequence ID" value="NZ_JBGLYH010000104.1"/>
</dbReference>
<reference evidence="2 3" key="1">
    <citation type="submission" date="2024-08" db="EMBL/GenBank/DDBJ databases">
        <title>Sulfate-reducing bacteria isolated from formation water of the oil field in Kazakhstan and description of Pseudodesulfovibrio sp.</title>
        <authorList>
            <person name="Bidzhieva S.K."/>
            <person name="Tourova T.P."/>
            <person name="Grouzdev D.S."/>
            <person name="Beletsky A.V."/>
            <person name="Sokolova D.S."/>
            <person name="Samigullina S.R."/>
            <person name="Poltaraus A.B."/>
            <person name="Avtukh A.N."/>
            <person name="Tereshina V.M."/>
            <person name="Zhaparov N.S."/>
            <person name="Mardanov A.V."/>
            <person name="Nazina T.N."/>
        </authorList>
    </citation>
    <scope>NUCLEOTIDE SEQUENCE [LARGE SCALE GENOMIC DNA]</scope>
    <source>
        <strain evidence="2 3">9FUS</strain>
    </source>
</reference>
<accession>A0ABV4K799</accession>
<protein>
    <submittedName>
        <fullName evidence="2">Uncharacterized protein</fullName>
    </submittedName>
</protein>
<keyword evidence="1" id="KW-0812">Transmembrane</keyword>
<evidence type="ECO:0000256" key="1">
    <source>
        <dbReference type="SAM" id="Phobius"/>
    </source>
</evidence>
<proteinExistence type="predicted"/>
<evidence type="ECO:0000313" key="3">
    <source>
        <dbReference type="Proteomes" id="UP001568698"/>
    </source>
</evidence>
<evidence type="ECO:0000313" key="2">
    <source>
        <dbReference type="EMBL" id="MEZ7198859.1"/>
    </source>
</evidence>
<sequence>MTTSTTQSSAGSGAPEFRSGKASRRFVRNLVWVLVIGGLFLGGQGVRYYLNYMQLADIRAQTEKLYHSVLGPDIGSSPFGRLQFEHGKLMASRRIGLSPLGVLAALSKPAGERLRVDGVSLTGTTGRVRGYFSGNEAGFMQYMERLSDDDRYLFSVYKVDELGDGVSFSLSVEPK</sequence>
<keyword evidence="1" id="KW-1133">Transmembrane helix</keyword>
<keyword evidence="3" id="KW-1185">Reference proteome</keyword>
<gene>
    <name evidence="2" type="ORF">AB6M95_19105</name>
</gene>
<keyword evidence="1" id="KW-0472">Membrane</keyword>
<comment type="caution">
    <text evidence="2">The sequence shown here is derived from an EMBL/GenBank/DDBJ whole genome shotgun (WGS) entry which is preliminary data.</text>
</comment>
<name>A0ABV4K799_9BACT</name>